<evidence type="ECO:0000256" key="1">
    <source>
        <dbReference type="ARBA" id="ARBA00023125"/>
    </source>
</evidence>
<accession>A0A1G5EAV9</accession>
<evidence type="ECO:0000259" key="2">
    <source>
        <dbReference type="PROSITE" id="PS50943"/>
    </source>
</evidence>
<dbReference type="AlphaFoldDB" id="A0A1G5EAV9"/>
<dbReference type="InterPro" id="IPR001387">
    <property type="entry name" value="Cro/C1-type_HTH"/>
</dbReference>
<gene>
    <name evidence="3" type="ORF">SAMN02910451_01888</name>
</gene>
<dbReference type="PROSITE" id="PS50943">
    <property type="entry name" value="HTH_CROC1"/>
    <property type="match status" value="1"/>
</dbReference>
<keyword evidence="4" id="KW-1185">Reference proteome</keyword>
<dbReference type="GO" id="GO:0003677">
    <property type="term" value="F:DNA binding"/>
    <property type="evidence" value="ECO:0007669"/>
    <property type="project" value="UniProtKB-KW"/>
</dbReference>
<dbReference type="RefSeq" id="WP_242871845.1">
    <property type="nucleotide sequence ID" value="NZ_FMUR01000010.1"/>
</dbReference>
<reference evidence="4" key="1">
    <citation type="submission" date="2016-10" db="EMBL/GenBank/DDBJ databases">
        <authorList>
            <person name="Varghese N."/>
            <person name="Submissions S."/>
        </authorList>
    </citation>
    <scope>NUCLEOTIDE SEQUENCE [LARGE SCALE GENOMIC DNA]</scope>
    <source>
        <strain evidence="4">XBD2006</strain>
    </source>
</reference>
<dbReference type="EMBL" id="FMUR01000010">
    <property type="protein sequence ID" value="SCY24096.1"/>
    <property type="molecule type" value="Genomic_DNA"/>
</dbReference>
<dbReference type="InterPro" id="IPR010982">
    <property type="entry name" value="Lambda_DNA-bd_dom_sf"/>
</dbReference>
<dbReference type="Pfam" id="PF01381">
    <property type="entry name" value="HTH_3"/>
    <property type="match status" value="1"/>
</dbReference>
<proteinExistence type="predicted"/>
<dbReference type="SUPFAM" id="SSF47413">
    <property type="entry name" value="lambda repressor-like DNA-binding domains"/>
    <property type="match status" value="1"/>
</dbReference>
<name>A0A1G5EAV9_9FIRM</name>
<evidence type="ECO:0000313" key="4">
    <source>
        <dbReference type="Proteomes" id="UP000183047"/>
    </source>
</evidence>
<dbReference type="CDD" id="cd00093">
    <property type="entry name" value="HTH_XRE"/>
    <property type="match status" value="1"/>
</dbReference>
<evidence type="ECO:0000313" key="3">
    <source>
        <dbReference type="EMBL" id="SCY24096.1"/>
    </source>
</evidence>
<sequence length="82" mass="9485">MKDLIYSNRVYELRKSYGISQDQMAADLDISRRTISKIENGEQNPSLDMVYRIAAYFNLLIPDVFPLAKEIHLASCEECIKK</sequence>
<organism evidence="3 4">
    <name type="scientific">Butyrivibrio hungatei</name>
    <dbReference type="NCBI Taxonomy" id="185008"/>
    <lineage>
        <taxon>Bacteria</taxon>
        <taxon>Bacillati</taxon>
        <taxon>Bacillota</taxon>
        <taxon>Clostridia</taxon>
        <taxon>Lachnospirales</taxon>
        <taxon>Lachnospiraceae</taxon>
        <taxon>Butyrivibrio</taxon>
    </lineage>
</organism>
<dbReference type="PANTHER" id="PTHR46558">
    <property type="entry name" value="TRACRIPTIONAL REGULATORY PROTEIN-RELATED-RELATED"/>
    <property type="match status" value="1"/>
</dbReference>
<dbReference type="SMART" id="SM00530">
    <property type="entry name" value="HTH_XRE"/>
    <property type="match status" value="1"/>
</dbReference>
<keyword evidence="1" id="KW-0238">DNA-binding</keyword>
<protein>
    <submittedName>
        <fullName evidence="3">Putative transcriptional regulator</fullName>
    </submittedName>
</protein>
<dbReference type="Gene3D" id="1.10.260.40">
    <property type="entry name" value="lambda repressor-like DNA-binding domains"/>
    <property type="match status" value="1"/>
</dbReference>
<dbReference type="Proteomes" id="UP000183047">
    <property type="component" value="Unassembled WGS sequence"/>
</dbReference>
<dbReference type="PANTHER" id="PTHR46558:SF4">
    <property type="entry name" value="DNA-BIDING PHAGE PROTEIN"/>
    <property type="match status" value="1"/>
</dbReference>
<feature type="domain" description="HTH cro/C1-type" evidence="2">
    <location>
        <begin position="10"/>
        <end position="64"/>
    </location>
</feature>